<dbReference type="Gene3D" id="2.60.120.290">
    <property type="entry name" value="Spermadhesin, CUB domain"/>
    <property type="match status" value="2"/>
</dbReference>
<evidence type="ECO:0000313" key="8">
    <source>
        <dbReference type="WormBase" id="CBG03534"/>
    </source>
</evidence>
<dbReference type="Pfam" id="PF00059">
    <property type="entry name" value="Lectin_C"/>
    <property type="match status" value="2"/>
</dbReference>
<dbReference type="InterPro" id="IPR016186">
    <property type="entry name" value="C-type_lectin-like/link_sf"/>
</dbReference>
<reference evidence="6 7" key="2">
    <citation type="journal article" date="2011" name="PLoS Genet.">
        <title>Caenorhabditis briggsae recombinant inbred line genotypes reveal inter-strain incompatibility and the evolution of recombination.</title>
        <authorList>
            <person name="Ross J.A."/>
            <person name="Koboldt D.C."/>
            <person name="Staisch J.E."/>
            <person name="Chamberlin H.M."/>
            <person name="Gupta B.P."/>
            <person name="Miller R.D."/>
            <person name="Baird S.E."/>
            <person name="Haag E.S."/>
        </authorList>
    </citation>
    <scope>NUCLEOTIDE SEQUENCE [LARGE SCALE GENOMIC DNA]</scope>
    <source>
        <strain evidence="6 7">AF16</strain>
    </source>
</reference>
<dbReference type="SMART" id="SM00042">
    <property type="entry name" value="CUB"/>
    <property type="match status" value="2"/>
</dbReference>
<reference evidence="6 7" key="1">
    <citation type="journal article" date="2003" name="PLoS Biol.">
        <title>The genome sequence of Caenorhabditis briggsae: a platform for comparative genomics.</title>
        <authorList>
            <person name="Stein L.D."/>
            <person name="Bao Z."/>
            <person name="Blasiar D."/>
            <person name="Blumenthal T."/>
            <person name="Brent M.R."/>
            <person name="Chen N."/>
            <person name="Chinwalla A."/>
            <person name="Clarke L."/>
            <person name="Clee C."/>
            <person name="Coghlan A."/>
            <person name="Coulson A."/>
            <person name="D'Eustachio P."/>
            <person name="Fitch D.H."/>
            <person name="Fulton L.A."/>
            <person name="Fulton R.E."/>
            <person name="Griffiths-Jones S."/>
            <person name="Harris T.W."/>
            <person name="Hillier L.W."/>
            <person name="Kamath R."/>
            <person name="Kuwabara P.E."/>
            <person name="Mardis E.R."/>
            <person name="Marra M.A."/>
            <person name="Miner T.L."/>
            <person name="Minx P."/>
            <person name="Mullikin J.C."/>
            <person name="Plumb R.W."/>
            <person name="Rogers J."/>
            <person name="Schein J.E."/>
            <person name="Sohrmann M."/>
            <person name="Spieth J."/>
            <person name="Stajich J.E."/>
            <person name="Wei C."/>
            <person name="Willey D."/>
            <person name="Wilson R.K."/>
            <person name="Durbin R."/>
            <person name="Waterston R.H."/>
        </authorList>
    </citation>
    <scope>NUCLEOTIDE SEQUENCE [LARGE SCALE GENOMIC DNA]</scope>
    <source>
        <strain evidence="6 7">AF16</strain>
    </source>
</reference>
<dbReference type="Pfam" id="PF00431">
    <property type="entry name" value="CUB"/>
    <property type="match status" value="2"/>
</dbReference>
<dbReference type="SUPFAM" id="SSF56436">
    <property type="entry name" value="C-type lectin-like"/>
    <property type="match status" value="2"/>
</dbReference>
<dbReference type="PROSITE" id="PS50041">
    <property type="entry name" value="C_TYPE_LECTIN_2"/>
    <property type="match status" value="2"/>
</dbReference>
<feature type="signal peptide" evidence="3">
    <location>
        <begin position="1"/>
        <end position="17"/>
    </location>
</feature>
<dbReference type="InterPro" id="IPR016187">
    <property type="entry name" value="CTDL_fold"/>
</dbReference>
<dbReference type="PROSITE" id="PS01180">
    <property type="entry name" value="CUB"/>
    <property type="match status" value="2"/>
</dbReference>
<dbReference type="SMART" id="SM00034">
    <property type="entry name" value="CLECT"/>
    <property type="match status" value="2"/>
</dbReference>
<dbReference type="CDD" id="cd00041">
    <property type="entry name" value="CUB"/>
    <property type="match status" value="2"/>
</dbReference>
<feature type="domain" description="CUB" evidence="4">
    <location>
        <begin position="291"/>
        <end position="402"/>
    </location>
</feature>
<dbReference type="GeneID" id="8580459"/>
<dbReference type="OMA" id="NDARVEC"/>
<dbReference type="InterPro" id="IPR001304">
    <property type="entry name" value="C-type_lectin-like"/>
</dbReference>
<dbReference type="eggNOG" id="KOG4297">
    <property type="taxonomic scope" value="Eukaryota"/>
</dbReference>
<feature type="disulfide bond" evidence="2">
    <location>
        <begin position="429"/>
        <end position="456"/>
    </location>
</feature>
<evidence type="ECO:0000256" key="2">
    <source>
        <dbReference type="PROSITE-ProRule" id="PRU00059"/>
    </source>
</evidence>
<evidence type="ECO:0000256" key="3">
    <source>
        <dbReference type="SAM" id="SignalP"/>
    </source>
</evidence>
<dbReference type="SUPFAM" id="SSF49854">
    <property type="entry name" value="Spermadhesin, CUB domain"/>
    <property type="match status" value="2"/>
</dbReference>
<dbReference type="PANTHER" id="PTHR22991:SF41">
    <property type="entry name" value="CUB DOMAIN-CONTAINING PROTEIN-RELATED"/>
    <property type="match status" value="1"/>
</dbReference>
<feature type="domain" description="CUB" evidence="4">
    <location>
        <begin position="429"/>
        <end position="542"/>
    </location>
</feature>
<dbReference type="Gene3D" id="3.10.100.10">
    <property type="entry name" value="Mannose-Binding Protein A, subunit A"/>
    <property type="match status" value="2"/>
</dbReference>
<evidence type="ECO:0000313" key="7">
    <source>
        <dbReference type="Proteomes" id="UP000008549"/>
    </source>
</evidence>
<evidence type="ECO:0000256" key="1">
    <source>
        <dbReference type="ARBA" id="ARBA00023157"/>
    </source>
</evidence>
<dbReference type="RefSeq" id="XP_002638462.2">
    <property type="nucleotide sequence ID" value="XM_002638416.2"/>
</dbReference>
<dbReference type="EMBL" id="HE600923">
    <property type="protein sequence ID" value="CAP24413.2"/>
    <property type="molecule type" value="Genomic_DNA"/>
</dbReference>
<dbReference type="WormBase" id="CBG03534">
    <property type="protein sequence ID" value="CBP47435"/>
    <property type="gene ID" value="WBGene00026382"/>
</dbReference>
<accession>A8WVA2</accession>
<keyword evidence="1 2" id="KW-1015">Disulfide bond</keyword>
<dbReference type="InParanoid" id="A8WVA2"/>
<dbReference type="CDD" id="cd00037">
    <property type="entry name" value="CLECT"/>
    <property type="match status" value="2"/>
</dbReference>
<feature type="domain" description="C-type lectin" evidence="5">
    <location>
        <begin position="26"/>
        <end position="131"/>
    </location>
</feature>
<dbReference type="KEGG" id="cbr:CBG_03534"/>
<evidence type="ECO:0000259" key="5">
    <source>
        <dbReference type="PROSITE" id="PS50041"/>
    </source>
</evidence>
<keyword evidence="3" id="KW-0732">Signal</keyword>
<keyword evidence="7" id="KW-1185">Reference proteome</keyword>
<dbReference type="HOGENOM" id="CLU_037161_0_0_1"/>
<dbReference type="InterPro" id="IPR035914">
    <property type="entry name" value="Sperma_CUB_dom_sf"/>
</dbReference>
<dbReference type="AlphaFoldDB" id="A8WVA2"/>
<comment type="caution">
    <text evidence="2">Lacks conserved residue(s) required for the propagation of feature annotation.</text>
</comment>
<evidence type="ECO:0000259" key="4">
    <source>
        <dbReference type="PROSITE" id="PS01180"/>
    </source>
</evidence>
<feature type="domain" description="C-type lectin" evidence="5">
    <location>
        <begin position="152"/>
        <end position="270"/>
    </location>
</feature>
<dbReference type="Proteomes" id="UP000008549">
    <property type="component" value="Unassembled WGS sequence"/>
</dbReference>
<feature type="chain" id="PRO_5002732366" evidence="3">
    <location>
        <begin position="18"/>
        <end position="659"/>
    </location>
</feature>
<gene>
    <name evidence="6 8" type="ORF">CBG03534</name>
    <name evidence="6" type="ORF">CBG_03534</name>
</gene>
<proteinExistence type="predicted"/>
<organism evidence="6 7">
    <name type="scientific">Caenorhabditis briggsae</name>
    <dbReference type="NCBI Taxonomy" id="6238"/>
    <lineage>
        <taxon>Eukaryota</taxon>
        <taxon>Metazoa</taxon>
        <taxon>Ecdysozoa</taxon>
        <taxon>Nematoda</taxon>
        <taxon>Chromadorea</taxon>
        <taxon>Rhabditida</taxon>
        <taxon>Rhabditina</taxon>
        <taxon>Rhabditomorpha</taxon>
        <taxon>Rhabditoidea</taxon>
        <taxon>Rhabditidae</taxon>
        <taxon>Peloderinae</taxon>
        <taxon>Caenorhabditis</taxon>
    </lineage>
</organism>
<dbReference type="InterPro" id="IPR000859">
    <property type="entry name" value="CUB_dom"/>
</dbReference>
<sequence>MKLHFLLFFFVFGLIHAICPPGFSPSNGKCIMLVTDQEVHSSASAYCNRYGGHLISIHNPDDNNELAGMAARPVWIGLKCTVSRDPSSCLWDDQSGTAQGYNGFSSGQPNTAAGQCIYLLNTGHWQSVDCDGGIPLDFICEAPNQPSCNHPFNGFCYFPQFQPLPENDARVECEKQCGNLVSIHSPDENNFIKNLFNLTPPDFATIGARTNSANLTSWLDGTNWNDYQNIGLQSASLGMCWSMALRDRVLYDAGQWTNSNCSKPAPFVCKRDAQVSCGGTDEPVTTAPPECGSGIMQEDNNGTFYSPNFPNSYVGAKNPCKYFIDTPSGTQAQIRFPILNLDAYSTIQLYYGDNQKPDVTIYSDTTMKWYTSPTNTIKMIFKPSTDYTGSRILSWKAEFEPMPQVTVPRTTTTTHKVIITPDPRNPSGCNSPSISTETGYFTSPNYPDHYLDSMTCKYLLTTDTDKRIHLEFGEIDLFMDQDEIIVRDGSSFTDPNPLEIINGNPGHWYNKQYTSTGNTMNVYFFSDSRDNAKGFSANFYANSEKFRKHMSANSWKVCGRQKSTTVLPSMVIAQNLDEIDVQDVKMTTSMDEKGITRQYCVTWIDLEKNKKTSDEDDDREFVGLKTTSSMAKFGCDHVICDKCRRSQKSTALFDGEQFF</sequence>
<dbReference type="CTD" id="8580459"/>
<name>A8WVA2_CAEBR</name>
<protein>
    <submittedName>
        <fullName evidence="6">Protein CBG03534</fullName>
    </submittedName>
</protein>
<dbReference type="InterPro" id="IPR050976">
    <property type="entry name" value="Snaclec"/>
</dbReference>
<evidence type="ECO:0000313" key="6">
    <source>
        <dbReference type="EMBL" id="CAP24413.2"/>
    </source>
</evidence>
<dbReference type="PANTHER" id="PTHR22991">
    <property type="entry name" value="PROTEIN CBG13490"/>
    <property type="match status" value="1"/>
</dbReference>